<accession>A0AAV7LFD1</accession>
<gene>
    <name evidence="1" type="ORF">NDU88_002227</name>
</gene>
<organism evidence="1 2">
    <name type="scientific">Pleurodeles waltl</name>
    <name type="common">Iberian ribbed newt</name>
    <dbReference type="NCBI Taxonomy" id="8319"/>
    <lineage>
        <taxon>Eukaryota</taxon>
        <taxon>Metazoa</taxon>
        <taxon>Chordata</taxon>
        <taxon>Craniata</taxon>
        <taxon>Vertebrata</taxon>
        <taxon>Euteleostomi</taxon>
        <taxon>Amphibia</taxon>
        <taxon>Batrachia</taxon>
        <taxon>Caudata</taxon>
        <taxon>Salamandroidea</taxon>
        <taxon>Salamandridae</taxon>
        <taxon>Pleurodelinae</taxon>
        <taxon>Pleurodeles</taxon>
    </lineage>
</organism>
<dbReference type="AlphaFoldDB" id="A0AAV7LFD1"/>
<proteinExistence type="predicted"/>
<evidence type="ECO:0000313" key="2">
    <source>
        <dbReference type="Proteomes" id="UP001066276"/>
    </source>
</evidence>
<dbReference type="Proteomes" id="UP001066276">
    <property type="component" value="Chromosome 11"/>
</dbReference>
<sequence>MADVIQTSHLCCIAIRSSAWFNIDLNCVVAEALLTSDARRECTGWLAAEQGVAGEERSASKDMSRLGGASFGTSCVVLAGIHRSSSLSASRASCQLVCQTQVSGSHRGFARLLVCLLATEEA</sequence>
<evidence type="ECO:0000313" key="1">
    <source>
        <dbReference type="EMBL" id="KAJ1089074.1"/>
    </source>
</evidence>
<keyword evidence="2" id="KW-1185">Reference proteome</keyword>
<protein>
    <submittedName>
        <fullName evidence="1">Uncharacterized protein</fullName>
    </submittedName>
</protein>
<reference evidence="1" key="1">
    <citation type="journal article" date="2022" name="bioRxiv">
        <title>Sequencing and chromosome-scale assembly of the giantPleurodeles waltlgenome.</title>
        <authorList>
            <person name="Brown T."/>
            <person name="Elewa A."/>
            <person name="Iarovenko S."/>
            <person name="Subramanian E."/>
            <person name="Araus A.J."/>
            <person name="Petzold A."/>
            <person name="Susuki M."/>
            <person name="Suzuki K.-i.T."/>
            <person name="Hayashi T."/>
            <person name="Toyoda A."/>
            <person name="Oliveira C."/>
            <person name="Osipova E."/>
            <person name="Leigh N.D."/>
            <person name="Simon A."/>
            <person name="Yun M.H."/>
        </authorList>
    </citation>
    <scope>NUCLEOTIDE SEQUENCE</scope>
    <source>
        <strain evidence="1">20211129_DDA</strain>
        <tissue evidence="1">Liver</tissue>
    </source>
</reference>
<comment type="caution">
    <text evidence="1">The sequence shown here is derived from an EMBL/GenBank/DDBJ whole genome shotgun (WGS) entry which is preliminary data.</text>
</comment>
<name>A0AAV7LFD1_PLEWA</name>
<dbReference type="EMBL" id="JANPWB010000015">
    <property type="protein sequence ID" value="KAJ1089074.1"/>
    <property type="molecule type" value="Genomic_DNA"/>
</dbReference>